<evidence type="ECO:0000256" key="1">
    <source>
        <dbReference type="SAM" id="Phobius"/>
    </source>
</evidence>
<dbReference type="InterPro" id="IPR052710">
    <property type="entry name" value="CAAX_protease"/>
</dbReference>
<accession>A0ABW1V775</accession>
<sequence length="225" mass="26148">MKQNVQLTRGLAIFCVLYSLVFLFKIPRLLLDSQSISFYVTSIFYMILFVLGLYIFRDDFRQQLAWMKQNVLKSIFILIIGYLFYMIVELIGGLLYSWLSDAFNSSDIILQNDSNIMNAIKILPPVFAFFIMSLAGPAVEEMFYRRFLISTLIKYIPPWLSILLSSLLFAVLHVSSFQASEFFNVLPHFFMGIAMGIIYYKTNNLIYPILIHVFNNFSALLPQFL</sequence>
<dbReference type="EMBL" id="JBHSTE010000006">
    <property type="protein sequence ID" value="MFC6334515.1"/>
    <property type="molecule type" value="Genomic_DNA"/>
</dbReference>
<gene>
    <name evidence="3" type="ORF">ACFP56_17950</name>
</gene>
<reference evidence="4" key="1">
    <citation type="journal article" date="2019" name="Int. J. Syst. Evol. Microbiol.">
        <title>The Global Catalogue of Microorganisms (GCM) 10K type strain sequencing project: providing services to taxonomists for standard genome sequencing and annotation.</title>
        <authorList>
            <consortium name="The Broad Institute Genomics Platform"/>
            <consortium name="The Broad Institute Genome Sequencing Center for Infectious Disease"/>
            <person name="Wu L."/>
            <person name="Ma J."/>
        </authorList>
    </citation>
    <scope>NUCLEOTIDE SEQUENCE [LARGE SCALE GENOMIC DNA]</scope>
    <source>
        <strain evidence="4">PCU 280</strain>
    </source>
</reference>
<evidence type="ECO:0000313" key="3">
    <source>
        <dbReference type="EMBL" id="MFC6334515.1"/>
    </source>
</evidence>
<keyword evidence="1" id="KW-0472">Membrane</keyword>
<dbReference type="PANTHER" id="PTHR36435:SF1">
    <property type="entry name" value="CAAX AMINO TERMINAL PROTEASE FAMILY PROTEIN"/>
    <property type="match status" value="1"/>
</dbReference>
<feature type="transmembrane region" description="Helical" evidence="1">
    <location>
        <begin position="159"/>
        <end position="176"/>
    </location>
</feature>
<dbReference type="GO" id="GO:0016787">
    <property type="term" value="F:hydrolase activity"/>
    <property type="evidence" value="ECO:0007669"/>
    <property type="project" value="UniProtKB-KW"/>
</dbReference>
<keyword evidence="1" id="KW-1133">Transmembrane helix</keyword>
<feature type="transmembrane region" description="Helical" evidence="1">
    <location>
        <begin position="76"/>
        <end position="99"/>
    </location>
</feature>
<organism evidence="3 4">
    <name type="scientific">Paenibacillus septentrionalis</name>
    <dbReference type="NCBI Taxonomy" id="429342"/>
    <lineage>
        <taxon>Bacteria</taxon>
        <taxon>Bacillati</taxon>
        <taxon>Bacillota</taxon>
        <taxon>Bacilli</taxon>
        <taxon>Bacillales</taxon>
        <taxon>Paenibacillaceae</taxon>
        <taxon>Paenibacillus</taxon>
    </lineage>
</organism>
<evidence type="ECO:0000313" key="4">
    <source>
        <dbReference type="Proteomes" id="UP001596233"/>
    </source>
</evidence>
<evidence type="ECO:0000259" key="2">
    <source>
        <dbReference type="Pfam" id="PF02517"/>
    </source>
</evidence>
<keyword evidence="4" id="KW-1185">Reference proteome</keyword>
<feature type="transmembrane region" description="Helical" evidence="1">
    <location>
        <begin position="182"/>
        <end position="200"/>
    </location>
</feature>
<feature type="transmembrane region" description="Helical" evidence="1">
    <location>
        <begin position="7"/>
        <end position="24"/>
    </location>
</feature>
<protein>
    <submittedName>
        <fullName evidence="3">CPBP family intramembrane glutamic endopeptidase</fullName>
        <ecNumber evidence="3">3.4.-.-</ecNumber>
    </submittedName>
</protein>
<dbReference type="InterPro" id="IPR003675">
    <property type="entry name" value="Rce1/LyrA-like_dom"/>
</dbReference>
<feature type="transmembrane region" description="Helical" evidence="1">
    <location>
        <begin position="119"/>
        <end position="139"/>
    </location>
</feature>
<comment type="caution">
    <text evidence="3">The sequence shown here is derived from an EMBL/GenBank/DDBJ whole genome shotgun (WGS) entry which is preliminary data.</text>
</comment>
<proteinExistence type="predicted"/>
<keyword evidence="1" id="KW-0812">Transmembrane</keyword>
<feature type="transmembrane region" description="Helical" evidence="1">
    <location>
        <begin position="36"/>
        <end position="56"/>
    </location>
</feature>
<name>A0ABW1V775_9BACL</name>
<dbReference type="EC" id="3.4.-.-" evidence="3"/>
<keyword evidence="3" id="KW-0378">Hydrolase</keyword>
<feature type="domain" description="CAAX prenyl protease 2/Lysostaphin resistance protein A-like" evidence="2">
    <location>
        <begin position="125"/>
        <end position="217"/>
    </location>
</feature>
<dbReference type="Proteomes" id="UP001596233">
    <property type="component" value="Unassembled WGS sequence"/>
</dbReference>
<dbReference type="RefSeq" id="WP_379237122.1">
    <property type="nucleotide sequence ID" value="NZ_JBHSTE010000006.1"/>
</dbReference>
<dbReference type="PANTHER" id="PTHR36435">
    <property type="entry name" value="SLR1288 PROTEIN"/>
    <property type="match status" value="1"/>
</dbReference>
<dbReference type="Pfam" id="PF02517">
    <property type="entry name" value="Rce1-like"/>
    <property type="match status" value="1"/>
</dbReference>